<feature type="compositionally biased region" description="Acidic residues" evidence="1">
    <location>
        <begin position="75"/>
        <end position="86"/>
    </location>
</feature>
<dbReference type="EMBL" id="CADCXV010001115">
    <property type="protein sequence ID" value="CAB0041381.1"/>
    <property type="molecule type" value="Genomic_DNA"/>
</dbReference>
<organism evidence="2 3">
    <name type="scientific">Trichogramma brassicae</name>
    <dbReference type="NCBI Taxonomy" id="86971"/>
    <lineage>
        <taxon>Eukaryota</taxon>
        <taxon>Metazoa</taxon>
        <taxon>Ecdysozoa</taxon>
        <taxon>Arthropoda</taxon>
        <taxon>Hexapoda</taxon>
        <taxon>Insecta</taxon>
        <taxon>Pterygota</taxon>
        <taxon>Neoptera</taxon>
        <taxon>Endopterygota</taxon>
        <taxon>Hymenoptera</taxon>
        <taxon>Apocrita</taxon>
        <taxon>Proctotrupomorpha</taxon>
        <taxon>Chalcidoidea</taxon>
        <taxon>Trichogrammatidae</taxon>
        <taxon>Trichogramma</taxon>
    </lineage>
</organism>
<dbReference type="OrthoDB" id="7698383at2759"/>
<feature type="compositionally biased region" description="Basic residues" evidence="1">
    <location>
        <begin position="40"/>
        <end position="49"/>
    </location>
</feature>
<name>A0A6H5IWW1_9HYME</name>
<feature type="compositionally biased region" description="Polar residues" evidence="1">
    <location>
        <begin position="99"/>
        <end position="110"/>
    </location>
</feature>
<dbReference type="Proteomes" id="UP000479190">
    <property type="component" value="Unassembled WGS sequence"/>
</dbReference>
<feature type="region of interest" description="Disordered" evidence="1">
    <location>
        <begin position="26"/>
        <end position="86"/>
    </location>
</feature>
<feature type="compositionally biased region" description="Acidic residues" evidence="1">
    <location>
        <begin position="53"/>
        <end position="67"/>
    </location>
</feature>
<accession>A0A6H5IWW1</accession>
<keyword evidence="3" id="KW-1185">Reference proteome</keyword>
<sequence>MFFQINLFVTSFLSEKENLRTDLTVGLPEISPIPSGSRTRSGRCIKKRQSTQIEDESSEESVDEDEYNPSGKEDQDSESSSDEDVEQVLNRLGQDDTPTENTSGNIQASTSNERCLTMNQIVPYSSEGGKWYQKKNFCYYCHTMQTRIDIHLRNAHLDKPEVLQASLMKPKSKERRDALGAIRLKDFSLSSKRAKSFKSQYEPSPKRAKLHESKSMNPPRKSQSKIKQSKRIKNSSMREMVTKKRKILQRDEHGMRMKNFNLKKLSKWLSAQADILLQQRSVMRKKMYPSLAGRSEQTIRTRFSNHYNKNKVIKNSKPKSSKLYKQTGPRLRPDLSYYRIIDRVIYSTNKILISRVNPGLRLSHLCIVFVFPWASEASYQFLHRFDPSDYELIILSHIIITLMLSTAGWDDTKQLLRVEPPILTSLISLDAVDEST</sequence>
<dbReference type="PANTHER" id="PTHR33480">
    <property type="entry name" value="SET DOMAIN-CONTAINING PROTEIN-RELATED"/>
    <property type="match status" value="1"/>
</dbReference>
<evidence type="ECO:0000313" key="2">
    <source>
        <dbReference type="EMBL" id="CAB0041381.1"/>
    </source>
</evidence>
<feature type="region of interest" description="Disordered" evidence="1">
    <location>
        <begin position="91"/>
        <end position="110"/>
    </location>
</feature>
<proteinExistence type="predicted"/>
<gene>
    <name evidence="2" type="ORF">TBRA_LOCUS13050</name>
</gene>
<feature type="compositionally biased region" description="Basic residues" evidence="1">
    <location>
        <begin position="222"/>
        <end position="233"/>
    </location>
</feature>
<dbReference type="AlphaFoldDB" id="A0A6H5IWW1"/>
<protein>
    <submittedName>
        <fullName evidence="2">Uncharacterized protein</fullName>
    </submittedName>
</protein>
<feature type="region of interest" description="Disordered" evidence="1">
    <location>
        <begin position="195"/>
        <end position="238"/>
    </location>
</feature>
<evidence type="ECO:0000313" key="3">
    <source>
        <dbReference type="Proteomes" id="UP000479190"/>
    </source>
</evidence>
<dbReference type="PANTHER" id="PTHR33480:SF5">
    <property type="entry name" value="SI:DKEY-51D8.9"/>
    <property type="match status" value="1"/>
</dbReference>
<reference evidence="2 3" key="1">
    <citation type="submission" date="2020-02" db="EMBL/GenBank/DDBJ databases">
        <authorList>
            <person name="Ferguson B K."/>
        </authorList>
    </citation>
    <scope>NUCLEOTIDE SEQUENCE [LARGE SCALE GENOMIC DNA]</scope>
</reference>
<evidence type="ECO:0000256" key="1">
    <source>
        <dbReference type="SAM" id="MobiDB-lite"/>
    </source>
</evidence>